<gene>
    <name evidence="2" type="ORF">PISMIDRAFT_646975</name>
</gene>
<protein>
    <submittedName>
        <fullName evidence="2">Uncharacterized protein</fullName>
    </submittedName>
</protein>
<evidence type="ECO:0000313" key="3">
    <source>
        <dbReference type="Proteomes" id="UP000054018"/>
    </source>
</evidence>
<reference evidence="2 3" key="1">
    <citation type="submission" date="2014-04" db="EMBL/GenBank/DDBJ databases">
        <authorList>
            <consortium name="DOE Joint Genome Institute"/>
            <person name="Kuo A."/>
            <person name="Kohler A."/>
            <person name="Costa M.D."/>
            <person name="Nagy L.G."/>
            <person name="Floudas D."/>
            <person name="Copeland A."/>
            <person name="Barry K.W."/>
            <person name="Cichocki N."/>
            <person name="Veneault-Fourrey C."/>
            <person name="LaButti K."/>
            <person name="Lindquist E.A."/>
            <person name="Lipzen A."/>
            <person name="Lundell T."/>
            <person name="Morin E."/>
            <person name="Murat C."/>
            <person name="Sun H."/>
            <person name="Tunlid A."/>
            <person name="Henrissat B."/>
            <person name="Grigoriev I.V."/>
            <person name="Hibbett D.S."/>
            <person name="Martin F."/>
            <person name="Nordberg H.P."/>
            <person name="Cantor M.N."/>
            <person name="Hua S.X."/>
        </authorList>
    </citation>
    <scope>NUCLEOTIDE SEQUENCE [LARGE SCALE GENOMIC DNA]</scope>
    <source>
        <strain evidence="2 3">441</strain>
    </source>
</reference>
<dbReference type="AlphaFoldDB" id="A0A0C9YG67"/>
<keyword evidence="3" id="KW-1185">Reference proteome</keyword>
<dbReference type="STRING" id="765257.A0A0C9YG67"/>
<name>A0A0C9YG67_9AGAM</name>
<feature type="compositionally biased region" description="Low complexity" evidence="1">
    <location>
        <begin position="54"/>
        <end position="78"/>
    </location>
</feature>
<feature type="compositionally biased region" description="Gly residues" evidence="1">
    <location>
        <begin position="32"/>
        <end position="53"/>
    </location>
</feature>
<feature type="region of interest" description="Disordered" evidence="1">
    <location>
        <begin position="13"/>
        <end position="80"/>
    </location>
</feature>
<proteinExistence type="predicted"/>
<evidence type="ECO:0000256" key="1">
    <source>
        <dbReference type="SAM" id="MobiDB-lite"/>
    </source>
</evidence>
<reference evidence="3" key="2">
    <citation type="submission" date="2015-01" db="EMBL/GenBank/DDBJ databases">
        <title>Evolutionary Origins and Diversification of the Mycorrhizal Mutualists.</title>
        <authorList>
            <consortium name="DOE Joint Genome Institute"/>
            <consortium name="Mycorrhizal Genomics Consortium"/>
            <person name="Kohler A."/>
            <person name="Kuo A."/>
            <person name="Nagy L.G."/>
            <person name="Floudas D."/>
            <person name="Copeland A."/>
            <person name="Barry K.W."/>
            <person name="Cichocki N."/>
            <person name="Veneault-Fourrey C."/>
            <person name="LaButti K."/>
            <person name="Lindquist E.A."/>
            <person name="Lipzen A."/>
            <person name="Lundell T."/>
            <person name="Morin E."/>
            <person name="Murat C."/>
            <person name="Riley R."/>
            <person name="Ohm R."/>
            <person name="Sun H."/>
            <person name="Tunlid A."/>
            <person name="Henrissat B."/>
            <person name="Grigoriev I.V."/>
            <person name="Hibbett D.S."/>
            <person name="Martin F."/>
        </authorList>
    </citation>
    <scope>NUCLEOTIDE SEQUENCE [LARGE SCALE GENOMIC DNA]</scope>
    <source>
        <strain evidence="3">441</strain>
    </source>
</reference>
<dbReference type="Proteomes" id="UP000054018">
    <property type="component" value="Unassembled WGS sequence"/>
</dbReference>
<organism evidence="2 3">
    <name type="scientific">Pisolithus microcarpus 441</name>
    <dbReference type="NCBI Taxonomy" id="765257"/>
    <lineage>
        <taxon>Eukaryota</taxon>
        <taxon>Fungi</taxon>
        <taxon>Dikarya</taxon>
        <taxon>Basidiomycota</taxon>
        <taxon>Agaricomycotina</taxon>
        <taxon>Agaricomycetes</taxon>
        <taxon>Agaricomycetidae</taxon>
        <taxon>Boletales</taxon>
        <taxon>Sclerodermatineae</taxon>
        <taxon>Pisolithaceae</taxon>
        <taxon>Pisolithus</taxon>
    </lineage>
</organism>
<dbReference type="HOGENOM" id="CLU_057147_1_0_1"/>
<accession>A0A0C9YG67</accession>
<dbReference type="OrthoDB" id="3365917at2759"/>
<evidence type="ECO:0000313" key="2">
    <source>
        <dbReference type="EMBL" id="KIK23910.1"/>
    </source>
</evidence>
<sequence length="322" mass="33143">MYFPLISKPRGSLQRCAEGIGGASSGADGISAGTGEGGGSESGGGESGGGKGKGSSTSGEPSEVPLMSSSSMSLGKSSATAYGDGGGESIVIPDSQLFAGRSAGGRTRGQIFGNRTYGSRYPGITGYGISGRGFPFWFWPVVWSDTAAQSQPYLNSSEYGDTSNMSCFGGPLMEATIISNSSSPNTTFHILSDNSTIMSLIQSIDANCSHYLSSSSSSMPMPFDVSSANAPQPEQAIQYYHTSSIVLTLDGYNNSTTFSSNTNVTDSPLPLNMDMNLSVCLNQTIAEAVPLVDGALPSSFVTPPLASVAALTMVISFLLSSF</sequence>
<dbReference type="EMBL" id="KN833721">
    <property type="protein sequence ID" value="KIK23910.1"/>
    <property type="molecule type" value="Genomic_DNA"/>
</dbReference>